<dbReference type="STRING" id="312017.I7M0F6"/>
<keyword evidence="11" id="KW-1185">Reference proteome</keyword>
<evidence type="ECO:0000313" key="11">
    <source>
        <dbReference type="Proteomes" id="UP000009168"/>
    </source>
</evidence>
<evidence type="ECO:0000256" key="1">
    <source>
        <dbReference type="ARBA" id="ARBA00000810"/>
    </source>
</evidence>
<dbReference type="PIRSF" id="PIRSF019663">
    <property type="entry name" value="Legumain"/>
    <property type="match status" value="1"/>
</dbReference>
<keyword evidence="6" id="KW-0378">Hydrolase</keyword>
<feature type="chain" id="PRO_5003711928" description="legumain" evidence="9">
    <location>
        <begin position="18"/>
        <end position="444"/>
    </location>
</feature>
<dbReference type="InParanoid" id="I7M0F6"/>
<evidence type="ECO:0000256" key="5">
    <source>
        <dbReference type="ARBA" id="ARBA00022729"/>
    </source>
</evidence>
<feature type="active site" evidence="8">
    <location>
        <position position="141"/>
    </location>
</feature>
<organism evidence="10 11">
    <name type="scientific">Tetrahymena thermophila (strain SB210)</name>
    <dbReference type="NCBI Taxonomy" id="312017"/>
    <lineage>
        <taxon>Eukaryota</taxon>
        <taxon>Sar</taxon>
        <taxon>Alveolata</taxon>
        <taxon>Ciliophora</taxon>
        <taxon>Intramacronucleata</taxon>
        <taxon>Oligohymenophorea</taxon>
        <taxon>Hymenostomatida</taxon>
        <taxon>Tetrahymenina</taxon>
        <taxon>Tetrahymenidae</taxon>
        <taxon>Tetrahymena</taxon>
    </lineage>
</organism>
<gene>
    <name evidence="10" type="ORF">TTHERM_00066900</name>
</gene>
<keyword evidence="4" id="KW-0645">Protease</keyword>
<proteinExistence type="inferred from homology"/>
<accession>I7M0F6</accession>
<dbReference type="EMBL" id="GG662853">
    <property type="protein sequence ID" value="EAR87483.2"/>
    <property type="molecule type" value="Genomic_DNA"/>
</dbReference>
<dbReference type="GO" id="GO:0005773">
    <property type="term" value="C:vacuole"/>
    <property type="evidence" value="ECO:0007669"/>
    <property type="project" value="GOC"/>
</dbReference>
<evidence type="ECO:0000256" key="7">
    <source>
        <dbReference type="ARBA" id="ARBA00022807"/>
    </source>
</evidence>
<dbReference type="PRINTS" id="PR00776">
    <property type="entry name" value="HEMOGLOBNASE"/>
</dbReference>
<dbReference type="GO" id="GO:0004197">
    <property type="term" value="F:cysteine-type endopeptidase activity"/>
    <property type="evidence" value="ECO:0007669"/>
    <property type="project" value="UniProtKB-EC"/>
</dbReference>
<keyword evidence="5 9" id="KW-0732">Signal</keyword>
<evidence type="ECO:0000256" key="2">
    <source>
        <dbReference type="ARBA" id="ARBA00009941"/>
    </source>
</evidence>
<sequence length="444" mass="50884">MNKLIIIGLTLLSCAMAANYAVLVAGSNYYYNYRHQSDVCHGYHTLLNKGYKAENIIVMSYNDVANDPQNPFPGKLFNKPDVNGQGVDVNQGCVIDYQGEDVNPQNYLAILEGRKDKVTGGNGRVLESGPQDHVFLSFYDHGAPGLIAFPSDYLYATDLLNTFQYMHTNKKYQRLVYYLEACESGSMFVDLSKNLNIYALSAASPDESSWAAYCGDQAVVNNVNIGSCLGDLFSVNWMEDTDNHKSLSHYPLQKQFEVIKEETNLSQVMQWGNLALTFKYEATGDYLSGTTHNFIFSNLITPIADFFKRMFNIGLEEELKYKKALESTKLNLVNSRDVYMNYLQNKYKKNPTAENKMLIVQALEKSKQFQNLFDRFSKDFSTLGNMNHKSTNFTCYKKLISEFQSVFGRVPEDKYSEFKHFYEYCATNKYYQNNDFNKYFKSLQ</sequence>
<reference evidence="11" key="1">
    <citation type="journal article" date="2006" name="PLoS Biol.">
        <title>Macronuclear genome sequence of the ciliate Tetrahymena thermophila, a model eukaryote.</title>
        <authorList>
            <person name="Eisen J.A."/>
            <person name="Coyne R.S."/>
            <person name="Wu M."/>
            <person name="Wu D."/>
            <person name="Thiagarajan M."/>
            <person name="Wortman J.R."/>
            <person name="Badger J.H."/>
            <person name="Ren Q."/>
            <person name="Amedeo P."/>
            <person name="Jones K.M."/>
            <person name="Tallon L.J."/>
            <person name="Delcher A.L."/>
            <person name="Salzberg S.L."/>
            <person name="Silva J.C."/>
            <person name="Haas B.J."/>
            <person name="Majoros W.H."/>
            <person name="Farzad M."/>
            <person name="Carlton J.M."/>
            <person name="Smith R.K. Jr."/>
            <person name="Garg J."/>
            <person name="Pearlman R.E."/>
            <person name="Karrer K.M."/>
            <person name="Sun L."/>
            <person name="Manning G."/>
            <person name="Elde N.C."/>
            <person name="Turkewitz A.P."/>
            <person name="Asai D.J."/>
            <person name="Wilkes D.E."/>
            <person name="Wang Y."/>
            <person name="Cai H."/>
            <person name="Collins K."/>
            <person name="Stewart B.A."/>
            <person name="Lee S.R."/>
            <person name="Wilamowska K."/>
            <person name="Weinberg Z."/>
            <person name="Ruzzo W.L."/>
            <person name="Wloga D."/>
            <person name="Gaertig J."/>
            <person name="Frankel J."/>
            <person name="Tsao C.-C."/>
            <person name="Gorovsky M.A."/>
            <person name="Keeling P.J."/>
            <person name="Waller R.F."/>
            <person name="Patron N.J."/>
            <person name="Cherry J.M."/>
            <person name="Stover N.A."/>
            <person name="Krieger C.J."/>
            <person name="del Toro C."/>
            <person name="Ryder H.F."/>
            <person name="Williamson S.C."/>
            <person name="Barbeau R.A."/>
            <person name="Hamilton E.P."/>
            <person name="Orias E."/>
        </authorList>
    </citation>
    <scope>NUCLEOTIDE SEQUENCE [LARGE SCALE GENOMIC DNA]</scope>
    <source>
        <strain evidence="11">SB210</strain>
    </source>
</reference>
<dbReference type="eggNOG" id="KOG1348">
    <property type="taxonomic scope" value="Eukaryota"/>
</dbReference>
<evidence type="ECO:0000256" key="3">
    <source>
        <dbReference type="ARBA" id="ARBA00012628"/>
    </source>
</evidence>
<protein>
    <recommendedName>
        <fullName evidence="3">legumain</fullName>
        <ecNumber evidence="3">3.4.22.34</ecNumber>
    </recommendedName>
</protein>
<dbReference type="PANTHER" id="PTHR12000:SF42">
    <property type="entry name" value="LEGUMAIN"/>
    <property type="match status" value="1"/>
</dbReference>
<comment type="catalytic activity">
    <reaction evidence="1">
        <text>Hydrolysis of proteins and small molecule substrates at -Asn-|-Xaa- bonds.</text>
        <dbReference type="EC" id="3.4.22.34"/>
    </reaction>
</comment>
<dbReference type="Gene3D" id="3.40.50.1460">
    <property type="match status" value="1"/>
</dbReference>
<dbReference type="HOGENOM" id="CLU_024160_0_0_1"/>
<dbReference type="OMA" id="CAMAANY"/>
<feature type="signal peptide" evidence="9">
    <location>
        <begin position="1"/>
        <end position="17"/>
    </location>
</feature>
<dbReference type="GeneID" id="7841836"/>
<comment type="similarity">
    <text evidence="2">Belongs to the peptidase C13 family.</text>
</comment>
<dbReference type="Proteomes" id="UP000009168">
    <property type="component" value="Unassembled WGS sequence"/>
</dbReference>
<dbReference type="GO" id="GO:0006624">
    <property type="term" value="P:vacuolar protein processing"/>
    <property type="evidence" value="ECO:0007669"/>
    <property type="project" value="TreeGrafter"/>
</dbReference>
<feature type="active site" description="Nucleophile" evidence="8">
    <location>
        <position position="182"/>
    </location>
</feature>
<dbReference type="KEGG" id="tet:TTHERM_00066900"/>
<dbReference type="AlphaFoldDB" id="I7M0F6"/>
<dbReference type="PANTHER" id="PTHR12000">
    <property type="entry name" value="HEMOGLOBINASE FAMILY MEMBER"/>
    <property type="match status" value="1"/>
</dbReference>
<name>I7M0F6_TETTS</name>
<dbReference type="RefSeq" id="XP_001007728.2">
    <property type="nucleotide sequence ID" value="XM_001007728.3"/>
</dbReference>
<dbReference type="Pfam" id="PF01650">
    <property type="entry name" value="Peptidase_C13"/>
    <property type="match status" value="1"/>
</dbReference>
<dbReference type="GO" id="GO:0051603">
    <property type="term" value="P:proteolysis involved in protein catabolic process"/>
    <property type="evidence" value="ECO:0007669"/>
    <property type="project" value="TreeGrafter"/>
</dbReference>
<evidence type="ECO:0000256" key="4">
    <source>
        <dbReference type="ARBA" id="ARBA00022670"/>
    </source>
</evidence>
<dbReference type="FunFam" id="3.40.50.1460:FF:000006">
    <property type="entry name" value="Legumain"/>
    <property type="match status" value="1"/>
</dbReference>
<evidence type="ECO:0000256" key="9">
    <source>
        <dbReference type="SAM" id="SignalP"/>
    </source>
</evidence>
<evidence type="ECO:0000256" key="6">
    <source>
        <dbReference type="ARBA" id="ARBA00022801"/>
    </source>
</evidence>
<dbReference type="EC" id="3.4.22.34" evidence="3"/>
<evidence type="ECO:0000313" key="10">
    <source>
        <dbReference type="EMBL" id="EAR87483.2"/>
    </source>
</evidence>
<keyword evidence="7" id="KW-0788">Thiol protease</keyword>
<dbReference type="OrthoDB" id="416370at2759"/>
<dbReference type="InterPro" id="IPR001096">
    <property type="entry name" value="Peptidase_C13"/>
</dbReference>
<dbReference type="FunCoup" id="I7M0F6">
    <property type="interactions" value="225"/>
</dbReference>
<evidence type="ECO:0000256" key="8">
    <source>
        <dbReference type="PIRSR" id="PIRSR019663-1"/>
    </source>
</evidence>